<evidence type="ECO:0000313" key="2">
    <source>
        <dbReference type="EMBL" id="CAG8955617.1"/>
    </source>
</evidence>
<dbReference type="AlphaFoldDB" id="A0A9N9L213"/>
<keyword evidence="1" id="KW-0812">Transmembrane</keyword>
<dbReference type="Gene3D" id="3.90.550.50">
    <property type="match status" value="1"/>
</dbReference>
<evidence type="ECO:0000313" key="3">
    <source>
        <dbReference type="Proteomes" id="UP000696280"/>
    </source>
</evidence>
<dbReference type="FunFam" id="3.90.550.50:FF:000036">
    <property type="entry name" value="Putative glycosyltransferase family 31 protein"/>
    <property type="match status" value="1"/>
</dbReference>
<keyword evidence="1" id="KW-1133">Transmembrane helix</keyword>
<reference evidence="2" key="1">
    <citation type="submission" date="2021-07" db="EMBL/GenBank/DDBJ databases">
        <authorList>
            <person name="Durling M."/>
        </authorList>
    </citation>
    <scope>NUCLEOTIDE SEQUENCE</scope>
</reference>
<dbReference type="Pfam" id="PF04646">
    <property type="entry name" value="DUF604"/>
    <property type="match status" value="1"/>
</dbReference>
<accession>A0A9N9L213</accession>
<keyword evidence="1" id="KW-0472">Membrane</keyword>
<comment type="caution">
    <text evidence="2">The sequence shown here is derived from an EMBL/GenBank/DDBJ whole genome shotgun (WGS) entry which is preliminary data.</text>
</comment>
<dbReference type="OrthoDB" id="414175at2759"/>
<name>A0A9N9L213_9HELO</name>
<dbReference type="Proteomes" id="UP000696280">
    <property type="component" value="Unassembled WGS sequence"/>
</dbReference>
<protein>
    <recommendedName>
        <fullName evidence="4">Glycosyltransferase family 31 protein</fullName>
    </recommendedName>
</protein>
<dbReference type="EMBL" id="CAJVRL010000064">
    <property type="protein sequence ID" value="CAG8955617.1"/>
    <property type="molecule type" value="Genomic_DNA"/>
</dbReference>
<feature type="transmembrane region" description="Helical" evidence="1">
    <location>
        <begin position="21"/>
        <end position="39"/>
    </location>
</feature>
<dbReference type="InterPro" id="IPR006740">
    <property type="entry name" value="DUF604"/>
</dbReference>
<organism evidence="2 3">
    <name type="scientific">Hymenoscyphus fraxineus</name>
    <dbReference type="NCBI Taxonomy" id="746836"/>
    <lineage>
        <taxon>Eukaryota</taxon>
        <taxon>Fungi</taxon>
        <taxon>Dikarya</taxon>
        <taxon>Ascomycota</taxon>
        <taxon>Pezizomycotina</taxon>
        <taxon>Leotiomycetes</taxon>
        <taxon>Helotiales</taxon>
        <taxon>Helotiaceae</taxon>
        <taxon>Hymenoscyphus</taxon>
    </lineage>
</organism>
<dbReference type="PANTHER" id="PTHR10811">
    <property type="entry name" value="FRINGE-RELATED"/>
    <property type="match status" value="1"/>
</dbReference>
<evidence type="ECO:0008006" key="4">
    <source>
        <dbReference type="Google" id="ProtNLM"/>
    </source>
</evidence>
<keyword evidence="3" id="KW-1185">Reference proteome</keyword>
<sequence length="536" mass="60358">MGVSMGSRSSSRSRLSPRSSFTRAIFLSVFCMVVVLYSYPSTYTATPPTTQIASFQPQIIQPANHTVGSPVHKYTDCSLDPQRFQTLQQSYGLGDKIEYARRIIKFQRQDIGRKSITKINEELFPKGFDEVDVRNPPRAITCLKPYEVPVPASPYPTTVDASDLLFGISTTYKRLTDPETAPIKEWAHWLTDGHGKSNGGGLVLRLVDASSSEIEQATKQMKAFGIDVKVYASDSKIEMAKRYLSLLPTLYEDESRRNRKYLVMCDDDTFFPSMHALLNRLSEYDSTKDLYIGTLSEDVNNIERHGSQAFGGAGAFFSIPLAEKVAKHFDECSTDEKVNEANTGWGPQGDVLLRKCISEHTDVTLTMIRELHQLDIMGDPAGFYEAGLAPLSLHHFKGGIWHKANPYAGAQVIHACGEDCFLQRFQTQDDFVISNGFSVAYYPEGINFNLHQAEKTFTAAPDDYGWNLDFMLGPQRKNLLWTGRKVAWELKESFVQEDGAVRQTYIRKSDDVRWTYGEGGPRMFDRDGVLELLWTS</sequence>
<proteinExistence type="predicted"/>
<evidence type="ECO:0000256" key="1">
    <source>
        <dbReference type="SAM" id="Phobius"/>
    </source>
</evidence>
<gene>
    <name evidence="2" type="ORF">HYFRA_00009571</name>
</gene>